<reference evidence="5" key="1">
    <citation type="submission" date="2019-10" db="EMBL/GenBank/DDBJ databases">
        <authorList>
            <consortium name="DOE Joint Genome Institute"/>
            <person name="Kuo A."/>
            <person name="Miyauchi S."/>
            <person name="Kiss E."/>
            <person name="Drula E."/>
            <person name="Kohler A."/>
            <person name="Sanchez-Garcia M."/>
            <person name="Andreopoulos B."/>
            <person name="Barry K.W."/>
            <person name="Bonito G."/>
            <person name="Buee M."/>
            <person name="Carver A."/>
            <person name="Chen C."/>
            <person name="Cichocki N."/>
            <person name="Clum A."/>
            <person name="Culley D."/>
            <person name="Crous P.W."/>
            <person name="Fauchery L."/>
            <person name="Girlanda M."/>
            <person name="Hayes R."/>
            <person name="Keri Z."/>
            <person name="LaButti K."/>
            <person name="Lipzen A."/>
            <person name="Lombard V."/>
            <person name="Magnuson J."/>
            <person name="Maillard F."/>
            <person name="Morin E."/>
            <person name="Murat C."/>
            <person name="Nolan M."/>
            <person name="Ohm R."/>
            <person name="Pangilinan J."/>
            <person name="Pereira M."/>
            <person name="Perotto S."/>
            <person name="Peter M."/>
            <person name="Riley R."/>
            <person name="Sitrit Y."/>
            <person name="Stielow B."/>
            <person name="Szollosi G."/>
            <person name="Zifcakova L."/>
            <person name="Stursova M."/>
            <person name="Spatafora J.W."/>
            <person name="Tedersoo L."/>
            <person name="Vaario L.-M."/>
            <person name="Yamada A."/>
            <person name="Yan M."/>
            <person name="Wang P."/>
            <person name="Xu J."/>
            <person name="Bruns T."/>
            <person name="Baldrian P."/>
            <person name="Vilgalys R."/>
            <person name="Henrissat B."/>
            <person name="Grigoriev I.V."/>
            <person name="Hibbett D."/>
            <person name="Nagy L.G."/>
            <person name="Martin F.M."/>
        </authorList>
    </citation>
    <scope>NUCLEOTIDE SEQUENCE</scope>
    <source>
        <strain evidence="5">BED1</strain>
    </source>
</reference>
<accession>A0AAD4BS65</accession>
<feature type="domain" description="Carboxylesterase type B" evidence="4">
    <location>
        <begin position="17"/>
        <end position="434"/>
    </location>
</feature>
<evidence type="ECO:0000259" key="4">
    <source>
        <dbReference type="Pfam" id="PF00135"/>
    </source>
</evidence>
<dbReference type="SUPFAM" id="SSF53474">
    <property type="entry name" value="alpha/beta-Hydrolases"/>
    <property type="match status" value="1"/>
</dbReference>
<dbReference type="InterPro" id="IPR019826">
    <property type="entry name" value="Carboxylesterase_B_AS"/>
</dbReference>
<evidence type="ECO:0000256" key="2">
    <source>
        <dbReference type="ARBA" id="ARBA00022801"/>
    </source>
</evidence>
<dbReference type="InterPro" id="IPR029058">
    <property type="entry name" value="AB_hydrolase_fold"/>
</dbReference>
<keyword evidence="2 3" id="KW-0378">Hydrolase</keyword>
<dbReference type="PANTHER" id="PTHR43142">
    <property type="entry name" value="CARBOXYLIC ESTER HYDROLASE"/>
    <property type="match status" value="1"/>
</dbReference>
<dbReference type="Gene3D" id="3.40.50.1820">
    <property type="entry name" value="alpha/beta hydrolase"/>
    <property type="match status" value="1"/>
</dbReference>
<sequence>MSSIPHIPDDLQQGVSVIVQTKYGPLRGGRTRNDAAVFLEVPYALPPVRFQDPQPLPEGYRYEDKHYVFETKHCYQPNNNGQGSNFPPEDLKGYGLPSEDPLFLNIAVPSSSTSTSKLPVKVYLHGGFLQFGSPHDLNSQAQYVSQERSEIWVNIGYRLSVLGFLACDEPRDQWLGLLWVRDNIAAFGGDPDNVQLTGLSAGGHSVHQILHHISRLPAGQKSPIRSARLESNAIILPPYTHRDQRIAPKTAAELRPQFEALCHALRLDPKSPDVLDILRDPRRVPPEALMHVIETDAVGVYNGTFRGCLDGSWMATDPDPMTWQRNGDLGRKLREKGVKSVVAGDTLEEWYLYSIAHPINSPADIVPNLLRYYPRSIVDALIEMYPTLPDNASPGESQRLFGDILADGQVNIPDRLLARDLRLVDFPVLRYEIHWAPEQLRIEGYVTHATDRCLWMVRIPSLSLSQKEKALEWLDAVDKEVEILEREDHSSRPLDQALMLKEDQSIVWSLDARWNRFLAIAGVLPDERNI</sequence>
<evidence type="ECO:0000256" key="3">
    <source>
        <dbReference type="RuleBase" id="RU361235"/>
    </source>
</evidence>
<protein>
    <recommendedName>
        <fullName evidence="3">Carboxylic ester hydrolase</fullName>
        <ecNumber evidence="3">3.1.1.-</ecNumber>
    </recommendedName>
</protein>
<dbReference type="EC" id="3.1.1.-" evidence="3"/>
<comment type="similarity">
    <text evidence="1 3">Belongs to the type-B carboxylesterase/lipase family.</text>
</comment>
<comment type="caution">
    <text evidence="5">The sequence shown here is derived from an EMBL/GenBank/DDBJ whole genome shotgun (WGS) entry which is preliminary data.</text>
</comment>
<dbReference type="GO" id="GO:0016787">
    <property type="term" value="F:hydrolase activity"/>
    <property type="evidence" value="ECO:0007669"/>
    <property type="project" value="UniProtKB-KW"/>
</dbReference>
<reference evidence="5" key="2">
    <citation type="journal article" date="2020" name="Nat. Commun.">
        <title>Large-scale genome sequencing of mycorrhizal fungi provides insights into the early evolution of symbiotic traits.</title>
        <authorList>
            <person name="Miyauchi S."/>
            <person name="Kiss E."/>
            <person name="Kuo A."/>
            <person name="Drula E."/>
            <person name="Kohler A."/>
            <person name="Sanchez-Garcia M."/>
            <person name="Morin E."/>
            <person name="Andreopoulos B."/>
            <person name="Barry K.W."/>
            <person name="Bonito G."/>
            <person name="Buee M."/>
            <person name="Carver A."/>
            <person name="Chen C."/>
            <person name="Cichocki N."/>
            <person name="Clum A."/>
            <person name="Culley D."/>
            <person name="Crous P.W."/>
            <person name="Fauchery L."/>
            <person name="Girlanda M."/>
            <person name="Hayes R.D."/>
            <person name="Keri Z."/>
            <person name="LaButti K."/>
            <person name="Lipzen A."/>
            <person name="Lombard V."/>
            <person name="Magnuson J."/>
            <person name="Maillard F."/>
            <person name="Murat C."/>
            <person name="Nolan M."/>
            <person name="Ohm R.A."/>
            <person name="Pangilinan J."/>
            <person name="Pereira M.F."/>
            <person name="Perotto S."/>
            <person name="Peter M."/>
            <person name="Pfister S."/>
            <person name="Riley R."/>
            <person name="Sitrit Y."/>
            <person name="Stielow J.B."/>
            <person name="Szollosi G."/>
            <person name="Zifcakova L."/>
            <person name="Stursova M."/>
            <person name="Spatafora J.W."/>
            <person name="Tedersoo L."/>
            <person name="Vaario L.M."/>
            <person name="Yamada A."/>
            <person name="Yan M."/>
            <person name="Wang P."/>
            <person name="Xu J."/>
            <person name="Bruns T."/>
            <person name="Baldrian P."/>
            <person name="Vilgalys R."/>
            <person name="Dunand C."/>
            <person name="Henrissat B."/>
            <person name="Grigoriev I.V."/>
            <person name="Hibbett D."/>
            <person name="Nagy L.G."/>
            <person name="Martin F.M."/>
        </authorList>
    </citation>
    <scope>NUCLEOTIDE SEQUENCE</scope>
    <source>
        <strain evidence="5">BED1</strain>
    </source>
</reference>
<dbReference type="Proteomes" id="UP001194468">
    <property type="component" value="Unassembled WGS sequence"/>
</dbReference>
<evidence type="ECO:0000313" key="5">
    <source>
        <dbReference type="EMBL" id="KAF8438205.1"/>
    </source>
</evidence>
<proteinExistence type="inferred from homology"/>
<keyword evidence="6" id="KW-1185">Reference proteome</keyword>
<organism evidence="5 6">
    <name type="scientific">Boletus edulis BED1</name>
    <dbReference type="NCBI Taxonomy" id="1328754"/>
    <lineage>
        <taxon>Eukaryota</taxon>
        <taxon>Fungi</taxon>
        <taxon>Dikarya</taxon>
        <taxon>Basidiomycota</taxon>
        <taxon>Agaricomycotina</taxon>
        <taxon>Agaricomycetes</taxon>
        <taxon>Agaricomycetidae</taxon>
        <taxon>Boletales</taxon>
        <taxon>Boletineae</taxon>
        <taxon>Boletaceae</taxon>
        <taxon>Boletoideae</taxon>
        <taxon>Boletus</taxon>
    </lineage>
</organism>
<dbReference type="PROSITE" id="PS00122">
    <property type="entry name" value="CARBOXYLESTERASE_B_1"/>
    <property type="match status" value="1"/>
</dbReference>
<evidence type="ECO:0000313" key="6">
    <source>
        <dbReference type="Proteomes" id="UP001194468"/>
    </source>
</evidence>
<evidence type="ECO:0000256" key="1">
    <source>
        <dbReference type="ARBA" id="ARBA00005964"/>
    </source>
</evidence>
<dbReference type="EMBL" id="WHUW01000017">
    <property type="protein sequence ID" value="KAF8438205.1"/>
    <property type="molecule type" value="Genomic_DNA"/>
</dbReference>
<gene>
    <name evidence="5" type="ORF">L210DRAFT_3613082</name>
</gene>
<dbReference type="PANTHER" id="PTHR43142:SF1">
    <property type="entry name" value="CARBOXYLIC ESTER HYDROLASE"/>
    <property type="match status" value="1"/>
</dbReference>
<dbReference type="AlphaFoldDB" id="A0AAD4BS65"/>
<dbReference type="InterPro" id="IPR002018">
    <property type="entry name" value="CarbesteraseB"/>
</dbReference>
<dbReference type="Pfam" id="PF00135">
    <property type="entry name" value="COesterase"/>
    <property type="match status" value="1"/>
</dbReference>
<name>A0AAD4BS65_BOLED</name>